<dbReference type="GO" id="GO:0000502">
    <property type="term" value="C:proteasome complex"/>
    <property type="evidence" value="ECO:0007669"/>
    <property type="project" value="UniProtKB-KW"/>
</dbReference>
<dbReference type="FunFam" id="1.25.40.570:FF:000005">
    <property type="entry name" value="26S proteasome regulatory subunit N7"/>
    <property type="match status" value="1"/>
</dbReference>
<feature type="coiled-coil region" evidence="2">
    <location>
        <begin position="65"/>
        <end position="96"/>
    </location>
</feature>
<evidence type="ECO:0000256" key="1">
    <source>
        <dbReference type="ARBA" id="ARBA00022942"/>
    </source>
</evidence>
<keyword evidence="5" id="KW-1185">Reference proteome</keyword>
<sequence length="384" mass="44535">MSEEVIPVDHLITLADLLFKLSNETDKSNTTEQILQIVKENDMAPYYEYLTENYSNSFKRDAQLVSELQKKNEEKHKELKDKLADVEENFGENEVREALLSIAEYHHKIGDKEKALEAYRQTTEKTVALGQRLDIVFAIQRIGFSWLDMDLLRRNIEKAKSMIEEGGDWERRNRLKVYEGLYLLIVRNFKGAASLFLESIATFSSSELLSYERFVFYTIIVSMISLERPEMKKRVVDSSDILSVVGKIPHAADYLNSLYNCQYRDFLVALVDITDEMKKDRFLSRHVHHYSREMRIRAYSQFLESYKSVTLSSTADQFGLGVIFLDQELSRFISAGRLNAKIDKVGGIIETNRPDAKNAMYQQVIKHGDQLLNRIQKLTRVVDL</sequence>
<evidence type="ECO:0000259" key="3">
    <source>
        <dbReference type="PROSITE" id="PS50250"/>
    </source>
</evidence>
<dbReference type="InterPro" id="IPR049549">
    <property type="entry name" value="RPN7_PSMD6_C"/>
</dbReference>
<keyword evidence="1 4" id="KW-0647">Proteasome</keyword>
<dbReference type="Proteomes" id="UP001431209">
    <property type="component" value="Unassembled WGS sequence"/>
</dbReference>
<dbReference type="PANTHER" id="PTHR14145">
    <property type="entry name" value="26S PROTESOME SUBUNIT 6"/>
    <property type="match status" value="1"/>
</dbReference>
<proteinExistence type="predicted"/>
<organism evidence="4 5">
    <name type="scientific">Acrasis kona</name>
    <dbReference type="NCBI Taxonomy" id="1008807"/>
    <lineage>
        <taxon>Eukaryota</taxon>
        <taxon>Discoba</taxon>
        <taxon>Heterolobosea</taxon>
        <taxon>Tetramitia</taxon>
        <taxon>Eutetramitia</taxon>
        <taxon>Acrasidae</taxon>
        <taxon>Acrasis</taxon>
    </lineage>
</organism>
<evidence type="ECO:0000313" key="5">
    <source>
        <dbReference type="Proteomes" id="UP001431209"/>
    </source>
</evidence>
<dbReference type="InterPro" id="IPR045135">
    <property type="entry name" value="Rpn7_N"/>
</dbReference>
<dbReference type="SUPFAM" id="SSF46785">
    <property type="entry name" value="Winged helix' DNA-binding domain"/>
    <property type="match status" value="1"/>
</dbReference>
<dbReference type="SMART" id="SM00088">
    <property type="entry name" value="PINT"/>
    <property type="match status" value="1"/>
</dbReference>
<dbReference type="Pfam" id="PF21154">
    <property type="entry name" value="RPN7_PSMD6_C"/>
    <property type="match status" value="1"/>
</dbReference>
<dbReference type="InterPro" id="IPR000717">
    <property type="entry name" value="PCI_dom"/>
</dbReference>
<comment type="caution">
    <text evidence="4">The sequence shown here is derived from an EMBL/GenBank/DDBJ whole genome shotgun (WGS) entry which is preliminary data.</text>
</comment>
<dbReference type="InterPro" id="IPR036390">
    <property type="entry name" value="WH_DNA-bd_sf"/>
</dbReference>
<dbReference type="Pfam" id="PF01399">
    <property type="entry name" value="PCI"/>
    <property type="match status" value="1"/>
</dbReference>
<dbReference type="PROSITE" id="PS50250">
    <property type="entry name" value="PCI"/>
    <property type="match status" value="1"/>
</dbReference>
<dbReference type="InterPro" id="IPR011990">
    <property type="entry name" value="TPR-like_helical_dom_sf"/>
</dbReference>
<feature type="domain" description="PCI" evidence="3">
    <location>
        <begin position="188"/>
        <end position="356"/>
    </location>
</feature>
<dbReference type="AlphaFoldDB" id="A0AAW2YKA3"/>
<dbReference type="EMBL" id="JAOPGA020000178">
    <property type="protein sequence ID" value="KAL0477444.1"/>
    <property type="molecule type" value="Genomic_DNA"/>
</dbReference>
<dbReference type="Pfam" id="PF10602">
    <property type="entry name" value="RPN7"/>
    <property type="match status" value="1"/>
</dbReference>
<reference evidence="4 5" key="1">
    <citation type="submission" date="2024-03" db="EMBL/GenBank/DDBJ databases">
        <title>The Acrasis kona genome and developmental transcriptomes reveal deep origins of eukaryotic multicellular pathways.</title>
        <authorList>
            <person name="Sheikh S."/>
            <person name="Fu C.-J."/>
            <person name="Brown M.W."/>
            <person name="Baldauf S.L."/>
        </authorList>
    </citation>
    <scope>NUCLEOTIDE SEQUENCE [LARGE SCALE GENOMIC DNA]</scope>
    <source>
        <strain evidence="4 5">ATCC MYA-3509</strain>
    </source>
</reference>
<evidence type="ECO:0000256" key="2">
    <source>
        <dbReference type="SAM" id="Coils"/>
    </source>
</evidence>
<keyword evidence="2" id="KW-0175">Coiled coil</keyword>
<accession>A0AAW2YKA3</accession>
<dbReference type="InterPro" id="IPR019585">
    <property type="entry name" value="Rpn7/CSN1"/>
</dbReference>
<dbReference type="PANTHER" id="PTHR14145:SF1">
    <property type="entry name" value="26S PROTEASOME NON-ATPASE REGULATORY SUBUNIT 6"/>
    <property type="match status" value="1"/>
</dbReference>
<evidence type="ECO:0000313" key="4">
    <source>
        <dbReference type="EMBL" id="KAL0477444.1"/>
    </source>
</evidence>
<gene>
    <name evidence="4" type="ORF">AKO1_005703</name>
</gene>
<dbReference type="Gene3D" id="1.25.40.570">
    <property type="match status" value="1"/>
</dbReference>
<protein>
    <submittedName>
        <fullName evidence="4">26S proteasome subunit Rpn7</fullName>
    </submittedName>
</protein>
<name>A0AAW2YKA3_9EUKA</name>
<dbReference type="SUPFAM" id="SSF48452">
    <property type="entry name" value="TPR-like"/>
    <property type="match status" value="1"/>
</dbReference>
<dbReference type="GO" id="GO:0043161">
    <property type="term" value="P:proteasome-mediated ubiquitin-dependent protein catabolic process"/>
    <property type="evidence" value="ECO:0007669"/>
    <property type="project" value="TreeGrafter"/>
</dbReference>